<feature type="region of interest" description="Disordered" evidence="1">
    <location>
        <begin position="176"/>
        <end position="203"/>
    </location>
</feature>
<dbReference type="OrthoDB" id="267895at2759"/>
<feature type="compositionally biased region" description="Polar residues" evidence="1">
    <location>
        <begin position="421"/>
        <end position="432"/>
    </location>
</feature>
<feature type="region of interest" description="Disordered" evidence="1">
    <location>
        <begin position="1231"/>
        <end position="1321"/>
    </location>
</feature>
<evidence type="ECO:0000256" key="1">
    <source>
        <dbReference type="SAM" id="MobiDB-lite"/>
    </source>
</evidence>
<feature type="compositionally biased region" description="Basic and acidic residues" evidence="1">
    <location>
        <begin position="2492"/>
        <end position="2514"/>
    </location>
</feature>
<feature type="region of interest" description="Disordered" evidence="1">
    <location>
        <begin position="293"/>
        <end position="382"/>
    </location>
</feature>
<reference evidence="2 3" key="1">
    <citation type="submission" date="2021-03" db="EMBL/GenBank/DDBJ databases">
        <title>Leishmania (Mundinia) martiniquensis Genome sequencing and assembly.</title>
        <authorList>
            <person name="Almutairi H."/>
            <person name="Gatherer D."/>
        </authorList>
    </citation>
    <scope>NUCLEOTIDE SEQUENCE [LARGE SCALE GENOMIC DNA]</scope>
    <source>
        <strain evidence="2">LSCM1</strain>
    </source>
</reference>
<gene>
    <name evidence="2" type="ORF">LSCM1_04680</name>
</gene>
<feature type="region of interest" description="Disordered" evidence="1">
    <location>
        <begin position="400"/>
        <end position="617"/>
    </location>
</feature>
<dbReference type="KEGG" id="lmat:92514689"/>
<feature type="compositionally biased region" description="Polar residues" evidence="1">
    <location>
        <begin position="1779"/>
        <end position="1789"/>
    </location>
</feature>
<feature type="compositionally biased region" description="Basic and acidic residues" evidence="1">
    <location>
        <begin position="176"/>
        <end position="186"/>
    </location>
</feature>
<dbReference type="EMBL" id="JAFEUZ010000021">
    <property type="protein sequence ID" value="KAG5479419.1"/>
    <property type="molecule type" value="Genomic_DNA"/>
</dbReference>
<feature type="compositionally biased region" description="Polar residues" evidence="1">
    <location>
        <begin position="1037"/>
        <end position="1046"/>
    </location>
</feature>
<sequence length="2723" mass="278763">MGSNNSRGSGTSLPRPAVGDGYRRQRSRDSQAREKRSLKCLPSTGHASAAASAAGAGAPPSPLAVSALPTLRQHRDTAAGAVTVSSVTQGSRLVSPVSPTRQHGRHSLSSLSTPSVKPSPARAAVGASTELHLAFDETGHLASDLGERERAYGAELSQQQQSSGLNLTASSAAHAYEGRDHGDKADSGGSQSGSVVGARRTRTSSVLQASTDAAVPLPLRIPLSLEGAYAAADDAGTTPSRTGDHARGTVYATCGGDNMAVDVGKYNTSSSQVGHAVLRSTLIPSDGVRRGPLSLSCSPSTGTSPLPLPLGRAARSTNAPRSPSTARGITTTSQWPDERLGKDVKGAADRSSSKGKANRKSKAEGTEVGGRRRGSSSSRGFWRGHSRSVFRKLLSRPISRAASLPSPSRPEAGEERGGSVRGSQVKSAAENDSGSREDIETAAAKERASPAPPVDDLPPSTPPPTASAALGTEQRPSAESLSFHVGPSAAEAATQLTAPTPPMPSVTAKRAPTYQPPHAEGRPGGGTAAARAEGEARSPSSGSTSPHTADEALKPRLSGEECTKGLHLHRRGAEGALGSLDLHPEAQTTLQDSEESDLTTSTDTNSAPILPPPPTASFAEAAWGALRNTAPASPAADMNSRRLLTDYDRHRDNGDDCDTAATASPPTQSYSQQPQRPKVPGVLSTTTVTDTTARVSPRSPSSSPLTVAAAAAFPFSAAAGARVKGRRSVSQSAIIAAWNRMGARSGAAASSVSPGGGHHCACGSPEALAEPLQIASAPGKPLAVLGGSELAGSATSSSRDSDIARAPTALGAEAATGKSHSPGHQLTVAGNGEGGIRGRSHSSGANMAAVLPVRRRSVVTRQRGPPPIFSPSPDSSKLGDALSTHSPDAVAVGRATASPPPQELQRPPASPAEEEAEEEAEERFLVRLPPHRRELPAHLHTPTAPSPAILAQRSSPPESREGDAGILTGRPPQEHILVSADLEDSGREDFVAEQPQLPVRGAPACDDEVASATATTVDADEDYRGNEGDAAERRATQRSLQPLTRQQHWRHSIDVPPRQAPTLGLTTHTAVPATSAAADLQPANSYDRQNYSRSRLMASSTAFSQNTGTASPSGAAVWIQSSLSSPRSLSASDSRMETATGAENAQEEEDSIDGASLRRARDGGTAHGPLPRSADGRGKLLAGLDAIPLDQRFPSPPVHGSQSNSSSFSAMAAANLSGGYAHRVALVRSNSYQSPRPHSRGLARSTSSLSSTARLMPRWRERSTPPPQPTSPLSSSTARDEVGGAAGGLPSTPRGRRGLASQGAPPIAHQPGAHPHQPLQPLMSAASSHMPQHLRRETPESLGCTRWQEVSLRTSGGRSSPNLVFADSSRDGDDTPPCYGVLGDEERDLGAAANEDDAEGAQRHRGCPPSGAVGGDAEDDGDETFLCWESSGAPTWGVATWRMLQRGDDDDESGYEEEEEKVDVSENDAGSRTNGDGRSADGRLPQLPQRRHRPRAASLPTASAQQAAKQQKLQASGCDGGALRGLGSSAPSAEGIPHSSIRTGTCIDTTGRLPQTRYEPPMLSNRNTFTAFVPLSDISSSELLATAAAAFQCGLSAHLHCASPGAHSSEAAAAALGDGCDSSSQVGPCVDTPVTADTVILSVYAMQDACPAEGADVRVDIVSVAGGELPISPLYSSVSTAPTNHISRSNTPEPLAAHGAVARRALESEEAEATRTRCELPGVLSVRTPPKSRSNTKAVPGLSHDAAAAAAVEACNSGGGNDGSGEDSADLPAPEAHPTATSRRASGSLESVRVAAASVLEGKRHAMSDEERLDLVAFAHSPASVHSAVEAVLAVASRTAADGLSPPSAQLSASQSLSGQYSPPQPWWNRRRCIIQSEGSGMLDVSQRGGETGSSGGGHSPFSPHSTSSAVAVVPGGRVASPSSPAGSVAIAESPPGQTLLLGGGAAVPLEIRRSSARLWYETQCPQTLTSDRHAGALRSSNSSGSSEGGNAACRSVAGAAPCGKPNGGTLMKEGRPCRVEDADKEGVAGIQVSAAIAAKHTGRDRDGEGARAGGACALTRTWRPWMPLAPPSSRIAAAVAAAEMTCVEAERDGGLTATALTHVTATAAVVPATASFVEEEEGQLVGDASSHALAVVAASGEPCHDGEGATPGEEVLGGRCDDVRQSRVAVPVSLSRLVPTHRSGADSTHSVAPTSIASPAALDSLKETEAYARCCIEESFADVQEAWVAVWHALRLQHEELLVHQQSVPNASPSGLPSAMLSVDPAKDSTSVAIRSAAAKAESGARRAVTVCASASLDQLTTTKSATAMACQEKMVLPLPVLLGDCTATTAAAGGSGPHLGSGSDAACAAGTNGGEAKAPTFSATMTSREPCGDIRGSSDADAGEGGSGSGPGTALTDEGIAGVMGTDSSASGAEVVSAACCGKNTCINAPVASSAAYSVGEAATSTLGLLGPLNACAAPTNDTAPVTALSPVAPYLSDVVAGANGVDGVRGADRGNHHSRRTAADADADVKGQHDAPHLTLTADSTGAHSVGPAVTTSHCIVDRSSAGVAVRSEPLDAGLRGETPLTIQQSSPEPTWPITPCAAGTPISPSRASVRSLLELKGESAFDARAEGRDQMRPNNLYGLTVSPLLEDNHSTPSARAHSRSQRQHRGPSVGQVVCCWCGEPYTSADVCLVARRLHSMLREERRAEKAAKRAAQMLLCEGRVTEAVTLLKSAGVYVL</sequence>
<protein>
    <submittedName>
        <fullName evidence="2">Uncharacterized protein</fullName>
    </submittedName>
</protein>
<feature type="region of interest" description="Disordered" evidence="1">
    <location>
        <begin position="1125"/>
        <end position="1177"/>
    </location>
</feature>
<feature type="compositionally biased region" description="Acidic residues" evidence="1">
    <location>
        <begin position="912"/>
        <end position="921"/>
    </location>
</feature>
<feature type="compositionally biased region" description="Basic and acidic residues" evidence="1">
    <location>
        <begin position="21"/>
        <end position="37"/>
    </location>
</feature>
<feature type="region of interest" description="Disordered" evidence="1">
    <location>
        <begin position="1447"/>
        <end position="1562"/>
    </location>
</feature>
<feature type="compositionally biased region" description="Low complexity" evidence="1">
    <location>
        <begin position="1900"/>
        <end position="1930"/>
    </location>
</feature>
<feature type="compositionally biased region" description="Basic and acidic residues" evidence="1">
    <location>
        <begin position="433"/>
        <end position="448"/>
    </location>
</feature>
<feature type="compositionally biased region" description="Basic and acidic residues" evidence="1">
    <location>
        <begin position="548"/>
        <end position="564"/>
    </location>
</feature>
<feature type="compositionally biased region" description="Pro residues" evidence="1">
    <location>
        <begin position="450"/>
        <end position="465"/>
    </location>
</feature>
<feature type="compositionally biased region" description="Low complexity" evidence="1">
    <location>
        <begin position="1977"/>
        <end position="1993"/>
    </location>
</feature>
<feature type="region of interest" description="Disordered" evidence="1">
    <location>
        <begin position="2360"/>
        <end position="2402"/>
    </location>
</feature>
<dbReference type="GeneID" id="92514689"/>
<feature type="compositionally biased region" description="Polar residues" evidence="1">
    <location>
        <begin position="538"/>
        <end position="547"/>
    </location>
</feature>
<keyword evidence="3" id="KW-1185">Reference proteome</keyword>
<feature type="region of interest" description="Disordered" evidence="1">
    <location>
        <begin position="647"/>
        <end position="683"/>
    </location>
</feature>
<feature type="region of interest" description="Disordered" evidence="1">
    <location>
        <begin position="1351"/>
        <end position="1428"/>
    </location>
</feature>
<feature type="compositionally biased region" description="Gly residues" evidence="1">
    <location>
        <begin position="1890"/>
        <end position="1899"/>
    </location>
</feature>
<feature type="region of interest" description="Disordered" evidence="1">
    <location>
        <begin position="1326"/>
        <end position="1345"/>
    </location>
</feature>
<dbReference type="Proteomes" id="UP000673552">
    <property type="component" value="Chromosome 21"/>
</dbReference>
<feature type="region of interest" description="Disordered" evidence="1">
    <location>
        <begin position="91"/>
        <end position="125"/>
    </location>
</feature>
<feature type="region of interest" description="Disordered" evidence="1">
    <location>
        <begin position="812"/>
        <end position="922"/>
    </location>
</feature>
<feature type="compositionally biased region" description="Basic and acidic residues" evidence="1">
    <location>
        <begin position="1022"/>
        <end position="1035"/>
    </location>
</feature>
<proteinExistence type="predicted"/>
<feature type="compositionally biased region" description="Low complexity" evidence="1">
    <location>
        <begin position="1843"/>
        <end position="1862"/>
    </location>
</feature>
<feature type="compositionally biased region" description="Low complexity" evidence="1">
    <location>
        <begin position="1240"/>
        <end position="1255"/>
    </location>
</feature>
<feature type="compositionally biased region" description="Acidic residues" evidence="1">
    <location>
        <begin position="1448"/>
        <end position="1461"/>
    </location>
</feature>
<feature type="region of interest" description="Disordered" evidence="1">
    <location>
        <begin position="1883"/>
        <end position="1937"/>
    </location>
</feature>
<feature type="region of interest" description="Disordered" evidence="1">
    <location>
        <begin position="1754"/>
        <end position="1790"/>
    </location>
</feature>
<feature type="compositionally biased region" description="Low complexity" evidence="1">
    <location>
        <begin position="187"/>
        <end position="197"/>
    </location>
</feature>
<feature type="compositionally biased region" description="Low complexity" evidence="1">
    <location>
        <begin position="664"/>
        <end position="676"/>
    </location>
</feature>
<comment type="caution">
    <text evidence="2">The sequence shown here is derived from an EMBL/GenBank/DDBJ whole genome shotgun (WGS) entry which is preliminary data.</text>
</comment>
<feature type="compositionally biased region" description="Low complexity" evidence="1">
    <location>
        <begin position="400"/>
        <end position="410"/>
    </location>
</feature>
<dbReference type="RefSeq" id="XP_067178974.1">
    <property type="nucleotide sequence ID" value="XM_067322177.1"/>
</dbReference>
<feature type="compositionally biased region" description="Polar residues" evidence="1">
    <location>
        <begin position="315"/>
        <end position="335"/>
    </location>
</feature>
<feature type="compositionally biased region" description="Polar residues" evidence="1">
    <location>
        <begin position="1"/>
        <end position="12"/>
    </location>
</feature>
<feature type="compositionally biased region" description="Polar residues" evidence="1">
    <location>
        <begin position="91"/>
        <end position="116"/>
    </location>
</feature>
<feature type="compositionally biased region" description="Basic and acidic residues" evidence="1">
    <location>
        <begin position="336"/>
        <end position="352"/>
    </location>
</feature>
<feature type="compositionally biased region" description="Low complexity" evidence="1">
    <location>
        <begin position="47"/>
        <end position="61"/>
    </location>
</feature>
<feature type="compositionally biased region" description="Polar residues" evidence="1">
    <location>
        <begin position="1351"/>
        <end position="1362"/>
    </location>
</feature>
<name>A0A836KKW9_9TRYP</name>
<feature type="region of interest" description="Disordered" evidence="1">
    <location>
        <begin position="1971"/>
        <end position="1993"/>
    </location>
</feature>
<feature type="region of interest" description="Disordered" evidence="1">
    <location>
        <begin position="1000"/>
        <end position="1063"/>
    </location>
</feature>
<feature type="compositionally biased region" description="Low complexity" evidence="1">
    <location>
        <begin position="293"/>
        <end position="311"/>
    </location>
</feature>
<evidence type="ECO:0000313" key="2">
    <source>
        <dbReference type="EMBL" id="KAG5479419.1"/>
    </source>
</evidence>
<feature type="region of interest" description="Disordered" evidence="1">
    <location>
        <begin position="1"/>
        <end position="61"/>
    </location>
</feature>
<feature type="region of interest" description="Disordered" evidence="1">
    <location>
        <begin position="1842"/>
        <end position="1864"/>
    </location>
</feature>
<feature type="compositionally biased region" description="Low complexity" evidence="1">
    <location>
        <begin position="1502"/>
        <end position="1516"/>
    </location>
</feature>
<evidence type="ECO:0000313" key="3">
    <source>
        <dbReference type="Proteomes" id="UP000673552"/>
    </source>
</evidence>
<accession>A0A836KKW9</accession>
<organism evidence="2 3">
    <name type="scientific">Leishmania martiniquensis</name>
    <dbReference type="NCBI Taxonomy" id="1580590"/>
    <lineage>
        <taxon>Eukaryota</taxon>
        <taxon>Discoba</taxon>
        <taxon>Euglenozoa</taxon>
        <taxon>Kinetoplastea</taxon>
        <taxon>Metakinetoplastina</taxon>
        <taxon>Trypanosomatida</taxon>
        <taxon>Trypanosomatidae</taxon>
        <taxon>Leishmaniinae</taxon>
        <taxon>Leishmania</taxon>
    </lineage>
</organism>
<feature type="region of interest" description="Disordered" evidence="1">
    <location>
        <begin position="2491"/>
        <end position="2514"/>
    </location>
</feature>
<feature type="region of interest" description="Disordered" evidence="1">
    <location>
        <begin position="936"/>
        <end position="973"/>
    </location>
</feature>
<feature type="region of interest" description="Disordered" evidence="1">
    <location>
        <begin position="2630"/>
        <end position="2652"/>
    </location>
</feature>